<dbReference type="Proteomes" id="UP001327560">
    <property type="component" value="Chromosome 2"/>
</dbReference>
<sequence length="278" mass="29180">MEVGLESSAWAGVSPRISFSHDLCQVDVSEPTVDGADRRLDLSLPLDVVAASSDFDFSLGADVFSQDPSLADDLFSDGKLLPLPIKNAPLSSSSSCPPSAIATGPPATPNACLRRRGSLREIMASAESDDACAIGRPCPQKPFWRFRRSSSLNCSSGSGGGSLCSFPLLRSKSSGSSSPMQVRPTAKQCKSLNAINATNATELFKKGSSSEPKTTRVYYYSAAASSRQRRLHGNAVRISPILNVPTPTGGGMGILSFLLCKRGDKSVASKSSVVTCSP</sequence>
<keyword evidence="2" id="KW-1185">Reference proteome</keyword>
<dbReference type="PANTHER" id="PTHR36757:SF1">
    <property type="entry name" value="GENOME ASSEMBLY, CHROMOSOME: A04"/>
    <property type="match status" value="1"/>
</dbReference>
<protein>
    <submittedName>
        <fullName evidence="1">Uncharacterized protein</fullName>
    </submittedName>
</protein>
<evidence type="ECO:0000313" key="2">
    <source>
        <dbReference type="Proteomes" id="UP001327560"/>
    </source>
</evidence>
<accession>A0AAQ3JZC7</accession>
<reference evidence="1 2" key="1">
    <citation type="submission" date="2023-10" db="EMBL/GenBank/DDBJ databases">
        <title>Chromosome-scale genome assembly provides insights into flower coloration mechanisms of Canna indica.</title>
        <authorList>
            <person name="Li C."/>
        </authorList>
    </citation>
    <scope>NUCLEOTIDE SEQUENCE [LARGE SCALE GENOMIC DNA]</scope>
    <source>
        <tissue evidence="1">Flower</tissue>
    </source>
</reference>
<dbReference type="EMBL" id="CP136891">
    <property type="protein sequence ID" value="WOK97727.1"/>
    <property type="molecule type" value="Genomic_DNA"/>
</dbReference>
<name>A0AAQ3JZC7_9LILI</name>
<proteinExistence type="predicted"/>
<organism evidence="1 2">
    <name type="scientific">Canna indica</name>
    <name type="common">Indian-shot</name>
    <dbReference type="NCBI Taxonomy" id="4628"/>
    <lineage>
        <taxon>Eukaryota</taxon>
        <taxon>Viridiplantae</taxon>
        <taxon>Streptophyta</taxon>
        <taxon>Embryophyta</taxon>
        <taxon>Tracheophyta</taxon>
        <taxon>Spermatophyta</taxon>
        <taxon>Magnoliopsida</taxon>
        <taxon>Liliopsida</taxon>
        <taxon>Zingiberales</taxon>
        <taxon>Cannaceae</taxon>
        <taxon>Canna</taxon>
    </lineage>
</organism>
<evidence type="ECO:0000313" key="1">
    <source>
        <dbReference type="EMBL" id="WOK97727.1"/>
    </source>
</evidence>
<dbReference type="AlphaFoldDB" id="A0AAQ3JZC7"/>
<gene>
    <name evidence="1" type="ORF">Cni_G06435</name>
</gene>
<dbReference type="PANTHER" id="PTHR36757">
    <property type="entry name" value="BNAANNG22500D PROTEIN"/>
    <property type="match status" value="1"/>
</dbReference>